<organism evidence="1 2">
    <name type="scientific">Ascaris lumbricoides</name>
    <name type="common">Giant roundworm</name>
    <dbReference type="NCBI Taxonomy" id="6252"/>
    <lineage>
        <taxon>Eukaryota</taxon>
        <taxon>Metazoa</taxon>
        <taxon>Ecdysozoa</taxon>
        <taxon>Nematoda</taxon>
        <taxon>Chromadorea</taxon>
        <taxon>Rhabditida</taxon>
        <taxon>Spirurina</taxon>
        <taxon>Ascaridomorpha</taxon>
        <taxon>Ascaridoidea</taxon>
        <taxon>Ascarididae</taxon>
        <taxon>Ascaris</taxon>
    </lineage>
</organism>
<accession>A0A0M3I488</accession>
<protein>
    <submittedName>
        <fullName evidence="2">Transthyretin-like family protein</fullName>
    </submittedName>
</protein>
<proteinExistence type="predicted"/>
<evidence type="ECO:0000313" key="1">
    <source>
        <dbReference type="Proteomes" id="UP000036681"/>
    </source>
</evidence>
<keyword evidence="1" id="KW-1185">Reference proteome</keyword>
<dbReference type="Proteomes" id="UP000036681">
    <property type="component" value="Unplaced"/>
</dbReference>
<dbReference type="WBParaSite" id="ALUE_0001155601-mRNA-1">
    <property type="protein sequence ID" value="ALUE_0001155601-mRNA-1"/>
    <property type="gene ID" value="ALUE_0001155601"/>
</dbReference>
<reference evidence="2" key="1">
    <citation type="submission" date="2017-02" db="UniProtKB">
        <authorList>
            <consortium name="WormBaseParasite"/>
        </authorList>
    </citation>
    <scope>IDENTIFICATION</scope>
</reference>
<name>A0A0M3I488_ASCLU</name>
<dbReference type="AlphaFoldDB" id="A0A0M3I488"/>
<evidence type="ECO:0000313" key="2">
    <source>
        <dbReference type="WBParaSite" id="ALUE_0001155601-mRNA-1"/>
    </source>
</evidence>
<sequence>MGKAQFSAFGTYLTTLRELLSGAAEVEGNLTTTCEHGGEYCTQFSAPGTEGEVSWVLCHEVRDDKVKIWLIRPPITVTK</sequence>